<evidence type="ECO:0000256" key="1">
    <source>
        <dbReference type="ARBA" id="ARBA00010613"/>
    </source>
</evidence>
<organism evidence="3 4">
    <name type="scientific">Erwinia pyrifoliae</name>
    <dbReference type="NCBI Taxonomy" id="79967"/>
    <lineage>
        <taxon>Bacteria</taxon>
        <taxon>Pseudomonadati</taxon>
        <taxon>Pseudomonadota</taxon>
        <taxon>Gammaproteobacteria</taxon>
        <taxon>Enterobacterales</taxon>
        <taxon>Erwiniaceae</taxon>
        <taxon>Erwinia</taxon>
    </lineage>
</organism>
<comment type="similarity">
    <text evidence="1">Belongs to the carbon-nitrogen hydrolase superfamily. NIT1/NIT2 family.</text>
</comment>
<dbReference type="InterPro" id="IPR001110">
    <property type="entry name" value="UPF0012_CS"/>
</dbReference>
<dbReference type="InterPro" id="IPR047999">
    <property type="entry name" value="De_GSH_amidase"/>
</dbReference>
<gene>
    <name evidence="3" type="ORF">NYP84_12255</name>
</gene>
<name>A0ABY5X4X4_ERWPY</name>
<dbReference type="InterPro" id="IPR036526">
    <property type="entry name" value="C-N_Hydrolase_sf"/>
</dbReference>
<feature type="domain" description="CN hydrolase" evidence="2">
    <location>
        <begin position="2"/>
        <end position="239"/>
    </location>
</feature>
<dbReference type="PROSITE" id="PS50263">
    <property type="entry name" value="CN_HYDROLASE"/>
    <property type="match status" value="1"/>
</dbReference>
<dbReference type="SUPFAM" id="SSF56317">
    <property type="entry name" value="Carbon-nitrogen hydrolase"/>
    <property type="match status" value="1"/>
</dbReference>
<evidence type="ECO:0000313" key="3">
    <source>
        <dbReference type="EMBL" id="UWS32411.1"/>
    </source>
</evidence>
<dbReference type="EMBL" id="CP103445">
    <property type="protein sequence ID" value="UWS32411.1"/>
    <property type="molecule type" value="Genomic_DNA"/>
</dbReference>
<dbReference type="InterPro" id="IPR003010">
    <property type="entry name" value="C-N_Hydrolase"/>
</dbReference>
<dbReference type="NCBIfam" id="NF033621">
    <property type="entry name" value="de_GSH_amidase"/>
    <property type="match status" value="1"/>
</dbReference>
<dbReference type="Proteomes" id="UP001058553">
    <property type="component" value="Chromosome"/>
</dbReference>
<dbReference type="Gene3D" id="3.60.110.10">
    <property type="entry name" value="Carbon-nitrogen hydrolase"/>
    <property type="match status" value="1"/>
</dbReference>
<dbReference type="CDD" id="cd07581">
    <property type="entry name" value="nitrilase_3"/>
    <property type="match status" value="1"/>
</dbReference>
<sequence>MVKVALGQFAVKREWQENADICIGLMDQAYQQGARLLVLPEAVSARDTADPEWGIKAAQPLDGPFLRLLLATSLHNTLTTVFTVHVPEGDGRVFNALIVIRQGRIIARYDKLHLYDAFTLQESRNVTAGDRIPPLVDVDGINVGLMTCYDIRFPELARRLALDGADLLVLPSAWVRGPLKEMHWQVSVIARALENTCYVAAVGECGPRNIGNSMVVDPLGVTIAQAAEGPALVVAEIDAQRIAEVRRALPVLVNRRFAPPQLL</sequence>
<reference evidence="3" key="1">
    <citation type="submission" date="2022-07" db="EMBL/GenBank/DDBJ databases">
        <title>Genetic diversity of Erwinia pyrifoliae.</title>
        <authorList>
            <person name="Park D.S."/>
            <person name="Ham H."/>
        </authorList>
    </citation>
    <scope>NUCLEOTIDE SEQUENCE</scope>
    <source>
        <strain evidence="3">CP201486</strain>
    </source>
</reference>
<evidence type="ECO:0000259" key="2">
    <source>
        <dbReference type="PROSITE" id="PS50263"/>
    </source>
</evidence>
<protein>
    <submittedName>
        <fullName evidence="3">Deaminated glutathione amidase</fullName>
    </submittedName>
</protein>
<proteinExistence type="inferred from homology"/>
<evidence type="ECO:0000313" key="4">
    <source>
        <dbReference type="Proteomes" id="UP001058553"/>
    </source>
</evidence>
<dbReference type="PANTHER" id="PTHR23088">
    <property type="entry name" value="NITRILASE-RELATED"/>
    <property type="match status" value="1"/>
</dbReference>
<keyword evidence="4" id="KW-1185">Reference proteome</keyword>
<dbReference type="PROSITE" id="PS01227">
    <property type="entry name" value="UPF0012"/>
    <property type="match status" value="1"/>
</dbReference>
<dbReference type="RefSeq" id="WP_259817930.1">
    <property type="nucleotide sequence ID" value="NZ_CP103445.1"/>
</dbReference>
<dbReference type="Pfam" id="PF00795">
    <property type="entry name" value="CN_hydrolase"/>
    <property type="match status" value="1"/>
</dbReference>
<accession>A0ABY5X4X4</accession>
<dbReference type="PANTHER" id="PTHR23088:SF27">
    <property type="entry name" value="DEAMINATED GLUTATHIONE AMIDASE"/>
    <property type="match status" value="1"/>
</dbReference>